<keyword evidence="6 7" id="KW-0472">Membrane</keyword>
<evidence type="ECO:0000256" key="7">
    <source>
        <dbReference type="SAM" id="Phobius"/>
    </source>
</evidence>
<feature type="transmembrane region" description="Helical" evidence="7">
    <location>
        <begin position="817"/>
        <end position="838"/>
    </location>
</feature>
<sequence>MTTTARPTLAQVTSALLAEVRRPLRVRYFRANKAKRPLVARALYSFSVPVIIAWLLVAGGLNVAFPQLETVINRHAQSFMPDEASAVQALVKMGGHFGGGGSNNFVYVLIEGDDVLGDDAREYYATVLDKLTADTSMVNSAMDLWSNPDLAPAAESADGQVAYALVNLAGNMGTAQAMESTQAARDIVDSVAAPPGVQAHVTGPSAVVNDELVAIDESMILLIAICSILVTAVLLLVYRSIVTALVPLLTVGIGLAVARSVVAICGELQVISVSIFASALSAVVVLGAGTNYGIFLVGRYQEGRRNGLTREDSYYAALAGVQHIIIASGLTVAGAMACLALTRLAIFSTSGLPCTIAITVTLGAALTLGPALLAVTSRLGFLEPRTSQRSQRRWRRIAVTVARWPGPVLAATLAVLFLAVLLVPTYQPSFNERIAQPADSRANLGFAAADRHLPPNVMAPSVFLVEADHDMRNAADLIALAKLTDSIANLPGINAVQGITRPLATPIAQGTLTSQASYIGDRFTQMTTLLNKRLADLGVVVESINGIETSVDQFAAALAQGQQGLQQLATATANLKTVTDSATAKLATLQEASNPAKDLIERVPGCRNIEPCNAALTSLSLFDDTSKLGPLANQLLASADSAARALPLAATELPRIKATIVQLRDLIAPLRSTLGALMPQVSEITTFLDEVSSAYTAGNPGAGFFLPSQALESPLFKSGMPYYFSPDGKVTRMIITPTEEGFSREAMDLSADIIPTSLTAIKGTSLAGSTVSIGGPGGTLLNIESFLHEDFIAIVIAALAFVFCVVLALLRSLVAAIVVIATVGLSFLTAWGIAIFLWQDIIGNPLHWSVAPVAFTFLVAVGADYNMLLVSRFKEEMHAGTSTGLIRAMVGTGSVVTTAGLTFGVTMFAMLASYAHNIAQIGTTVAIGLLIDTVLVRSLVVPATARLLGRWFWWPTNFVQWNKRPSRTD</sequence>
<reference evidence="9" key="1">
    <citation type="submission" date="2022-12" db="EMBL/GenBank/DDBJ databases">
        <authorList>
            <person name="Krivoruchko A.V."/>
            <person name="Elkin A."/>
        </authorList>
    </citation>
    <scope>NUCLEOTIDE SEQUENCE</scope>
    <source>
        <strain evidence="9">IEGM 1388</strain>
    </source>
</reference>
<feature type="transmembrane region" description="Helical" evidence="7">
    <location>
        <begin position="356"/>
        <end position="381"/>
    </location>
</feature>
<keyword evidence="5 7" id="KW-1133">Transmembrane helix</keyword>
<keyword evidence="10" id="KW-1185">Reference proteome</keyword>
<feature type="transmembrane region" description="Helical" evidence="7">
    <location>
        <begin position="890"/>
        <end position="912"/>
    </location>
</feature>
<dbReference type="PANTHER" id="PTHR33406:SF6">
    <property type="entry name" value="MEMBRANE PROTEIN YDGH-RELATED"/>
    <property type="match status" value="1"/>
</dbReference>
<evidence type="ECO:0000256" key="4">
    <source>
        <dbReference type="ARBA" id="ARBA00022692"/>
    </source>
</evidence>
<feature type="transmembrane region" description="Helical" evidence="7">
    <location>
        <begin position="245"/>
        <end position="264"/>
    </location>
</feature>
<feature type="transmembrane region" description="Helical" evidence="7">
    <location>
        <begin position="401"/>
        <end position="423"/>
    </location>
</feature>
<feature type="transmembrane region" description="Helical" evidence="7">
    <location>
        <begin position="850"/>
        <end position="869"/>
    </location>
</feature>
<feature type="domain" description="Membrane transport protein MMPL" evidence="8">
    <location>
        <begin position="671"/>
        <end position="966"/>
    </location>
</feature>
<keyword evidence="4 7" id="KW-0812">Transmembrane</keyword>
<feature type="transmembrane region" description="Helical" evidence="7">
    <location>
        <begin position="315"/>
        <end position="344"/>
    </location>
</feature>
<evidence type="ECO:0000256" key="5">
    <source>
        <dbReference type="ARBA" id="ARBA00022989"/>
    </source>
</evidence>
<feature type="transmembrane region" description="Helical" evidence="7">
    <location>
        <begin position="42"/>
        <end position="65"/>
    </location>
</feature>
<evidence type="ECO:0000256" key="1">
    <source>
        <dbReference type="ARBA" id="ARBA00004651"/>
    </source>
</evidence>
<feature type="transmembrane region" description="Helical" evidence="7">
    <location>
        <begin position="918"/>
        <end position="940"/>
    </location>
</feature>
<dbReference type="InterPro" id="IPR050545">
    <property type="entry name" value="Mycobact_MmpL"/>
</dbReference>
<proteinExistence type="inferred from homology"/>
<dbReference type="Pfam" id="PF03176">
    <property type="entry name" value="MMPL"/>
    <property type="match status" value="2"/>
</dbReference>
<protein>
    <submittedName>
        <fullName evidence="9">RND family transporter</fullName>
    </submittedName>
</protein>
<dbReference type="EMBL" id="JAPWIE010000008">
    <property type="protein sequence ID" value="MCZ4553149.1"/>
    <property type="molecule type" value="Genomic_DNA"/>
</dbReference>
<dbReference type="PANTHER" id="PTHR33406">
    <property type="entry name" value="MEMBRANE PROTEIN MJ1562-RELATED"/>
    <property type="match status" value="1"/>
</dbReference>
<dbReference type="Gene3D" id="1.20.1640.10">
    <property type="entry name" value="Multidrug efflux transporter AcrB transmembrane domain"/>
    <property type="match status" value="2"/>
</dbReference>
<accession>A0ABT4N258</accession>
<dbReference type="Proteomes" id="UP001067235">
    <property type="component" value="Unassembled WGS sequence"/>
</dbReference>
<evidence type="ECO:0000259" key="8">
    <source>
        <dbReference type="Pfam" id="PF03176"/>
    </source>
</evidence>
<feature type="domain" description="Membrane transport protein MMPL" evidence="8">
    <location>
        <begin position="79"/>
        <end position="408"/>
    </location>
</feature>
<evidence type="ECO:0000256" key="2">
    <source>
        <dbReference type="ARBA" id="ARBA00010157"/>
    </source>
</evidence>
<evidence type="ECO:0000313" key="10">
    <source>
        <dbReference type="Proteomes" id="UP001067235"/>
    </source>
</evidence>
<name>A0ABT4N258_GORRU</name>
<gene>
    <name evidence="9" type="ORF">O4213_24390</name>
</gene>
<feature type="transmembrane region" description="Helical" evidence="7">
    <location>
        <begin position="270"/>
        <end position="294"/>
    </location>
</feature>
<dbReference type="SUPFAM" id="SSF82866">
    <property type="entry name" value="Multidrug efflux transporter AcrB transmembrane domain"/>
    <property type="match status" value="2"/>
</dbReference>
<evidence type="ECO:0000313" key="9">
    <source>
        <dbReference type="EMBL" id="MCZ4553149.1"/>
    </source>
</evidence>
<dbReference type="RefSeq" id="WP_301573799.1">
    <property type="nucleotide sequence ID" value="NZ_JAPWIE010000008.1"/>
</dbReference>
<organism evidence="9 10">
    <name type="scientific">Gordonia rubripertincta</name>
    <name type="common">Rhodococcus corallinus</name>
    <dbReference type="NCBI Taxonomy" id="36822"/>
    <lineage>
        <taxon>Bacteria</taxon>
        <taxon>Bacillati</taxon>
        <taxon>Actinomycetota</taxon>
        <taxon>Actinomycetes</taxon>
        <taxon>Mycobacteriales</taxon>
        <taxon>Gordoniaceae</taxon>
        <taxon>Gordonia</taxon>
    </lineage>
</organism>
<comment type="caution">
    <text evidence="9">The sequence shown here is derived from an EMBL/GenBank/DDBJ whole genome shotgun (WGS) entry which is preliminary data.</text>
</comment>
<comment type="similarity">
    <text evidence="2">Belongs to the resistance-nodulation-cell division (RND) (TC 2.A.6) family. MmpL subfamily.</text>
</comment>
<dbReference type="InterPro" id="IPR004869">
    <property type="entry name" value="MMPL_dom"/>
</dbReference>
<feature type="transmembrane region" description="Helical" evidence="7">
    <location>
        <begin position="791"/>
        <end position="810"/>
    </location>
</feature>
<evidence type="ECO:0000256" key="6">
    <source>
        <dbReference type="ARBA" id="ARBA00023136"/>
    </source>
</evidence>
<comment type="subcellular location">
    <subcellularLocation>
        <location evidence="1">Cell membrane</location>
        <topology evidence="1">Multi-pass membrane protein</topology>
    </subcellularLocation>
</comment>
<keyword evidence="3" id="KW-1003">Cell membrane</keyword>
<feature type="transmembrane region" description="Helical" evidence="7">
    <location>
        <begin position="219"/>
        <end position="238"/>
    </location>
</feature>
<evidence type="ECO:0000256" key="3">
    <source>
        <dbReference type="ARBA" id="ARBA00022475"/>
    </source>
</evidence>